<protein>
    <recommendedName>
        <fullName evidence="1">Polysaccharide pyruvyl transferase domain-containing protein</fullName>
    </recommendedName>
</protein>
<proteinExistence type="predicted"/>
<organism evidence="2 3">
    <name type="scientific">Agrilutibacter niabensis</name>
    <dbReference type="NCBI Taxonomy" id="380628"/>
    <lineage>
        <taxon>Bacteria</taxon>
        <taxon>Pseudomonadati</taxon>
        <taxon>Pseudomonadota</taxon>
        <taxon>Gammaproteobacteria</taxon>
        <taxon>Lysobacterales</taxon>
        <taxon>Lysobacteraceae</taxon>
        <taxon>Agrilutibacter</taxon>
    </lineage>
</organism>
<keyword evidence="3" id="KW-1185">Reference proteome</keyword>
<sequence length="269" mass="29724">MTRCASASRKCWAMAERPLAFWCRIPSRPNFGDALTPWLIRRITGVWPGFARPEDPRLKYFVTGSILGLSAAHCRIWGAGILRRDDPVSPEAKWLAVRGPLSRDRARACGAECPEVYGDPALLLPRLYRPSVMARTALGVVAHFSDRHRIAWAHDPQIRIIDTQDPIETVVDAIVACDRIVSSSLHGLIVAHAYGVPASWGRFRALPSGDDSKFDDFHLSVGLDPPPAPLALTYDRADAAKQEVATPRSAGLDVEPLWRCCPFRTELIA</sequence>
<dbReference type="InterPro" id="IPR007345">
    <property type="entry name" value="Polysacch_pyruvyl_Trfase"/>
</dbReference>
<feature type="domain" description="Polysaccharide pyruvyl transferase" evidence="1">
    <location>
        <begin position="83"/>
        <end position="198"/>
    </location>
</feature>
<reference evidence="2 3" key="1">
    <citation type="submission" date="2023-07" db="EMBL/GenBank/DDBJ databases">
        <title>Sorghum-associated microbial communities from plants grown in Nebraska, USA.</title>
        <authorList>
            <person name="Schachtman D."/>
        </authorList>
    </citation>
    <scope>NUCLEOTIDE SEQUENCE [LARGE SCALE GENOMIC DNA]</scope>
    <source>
        <strain evidence="2 3">BE187</strain>
    </source>
</reference>
<dbReference type="EMBL" id="JAVDVW010000001">
    <property type="protein sequence ID" value="MDR7099358.1"/>
    <property type="molecule type" value="Genomic_DNA"/>
</dbReference>
<evidence type="ECO:0000313" key="3">
    <source>
        <dbReference type="Proteomes" id="UP001267878"/>
    </source>
</evidence>
<dbReference type="Pfam" id="PF04230">
    <property type="entry name" value="PS_pyruv_trans"/>
    <property type="match status" value="1"/>
</dbReference>
<dbReference type="Proteomes" id="UP001267878">
    <property type="component" value="Unassembled WGS sequence"/>
</dbReference>
<name>A0ABU1VQG4_9GAMM</name>
<evidence type="ECO:0000313" key="2">
    <source>
        <dbReference type="EMBL" id="MDR7099358.1"/>
    </source>
</evidence>
<comment type="caution">
    <text evidence="2">The sequence shown here is derived from an EMBL/GenBank/DDBJ whole genome shotgun (WGS) entry which is preliminary data.</text>
</comment>
<gene>
    <name evidence="2" type="ORF">J2X04_001705</name>
</gene>
<evidence type="ECO:0000259" key="1">
    <source>
        <dbReference type="Pfam" id="PF04230"/>
    </source>
</evidence>
<accession>A0ABU1VQG4</accession>
<dbReference type="RefSeq" id="WP_310053561.1">
    <property type="nucleotide sequence ID" value="NZ_JAVDVW010000001.1"/>
</dbReference>